<proteinExistence type="predicted"/>
<evidence type="ECO:0000259" key="1">
    <source>
        <dbReference type="Pfam" id="PF04991"/>
    </source>
</evidence>
<dbReference type="InterPro" id="IPR007074">
    <property type="entry name" value="LicD/FKTN/FKRP_NTP_transf"/>
</dbReference>
<organism evidence="2 3">
    <name type="scientific">[Ruminococcus] torques L2-14</name>
    <dbReference type="NCBI Taxonomy" id="657313"/>
    <lineage>
        <taxon>Bacteria</taxon>
        <taxon>Bacillati</taxon>
        <taxon>Bacillota</taxon>
        <taxon>Clostridia</taxon>
        <taxon>Lachnospirales</taxon>
        <taxon>Lachnospiraceae</taxon>
        <taxon>Mediterraneibacter</taxon>
    </lineage>
</organism>
<dbReference type="KEGG" id="rto:RTO_16700"/>
<evidence type="ECO:0000313" key="2">
    <source>
        <dbReference type="EMBL" id="CBL26249.1"/>
    </source>
</evidence>
<protein>
    <submittedName>
        <fullName evidence="2">LPS biosynthesis protein</fullName>
        <ecNumber evidence="2">2.7.8.-</ecNumber>
    </submittedName>
</protein>
<dbReference type="HOGENOM" id="CLU_075543_1_0_9"/>
<dbReference type="AlphaFoldDB" id="D4M4T7"/>
<reference evidence="2 3" key="1">
    <citation type="submission" date="2010-03" db="EMBL/GenBank/DDBJ databases">
        <title>The genome sequence of Ruminococcus torques L2-14.</title>
        <authorList>
            <consortium name="metaHIT consortium -- http://www.metahit.eu/"/>
            <person name="Pajon A."/>
            <person name="Turner K."/>
            <person name="Parkhill J."/>
            <person name="Duncan S."/>
            <person name="Flint H."/>
        </authorList>
    </citation>
    <scope>NUCLEOTIDE SEQUENCE [LARGE SCALE GENOMIC DNA]</scope>
    <source>
        <strain evidence="2 3">L2-14</strain>
    </source>
</reference>
<sequence>MRAITDIKEMQHIALDVLIYLDKVCSKYGLKYFIVDGTLLGAVRHKGFIPWDDDIDVWMPRADYDRLADVIRQDGEKKYKFCTPQNTKKFIYPFGKLIDVRTGLLDDTSAKCEIGVHIDVFPYDGLPGDSEPEYRKFAKRCVYLAEQRYPAFTTWKQAKERTDKGHFYFAKWVMRKVIGGYNIVKIIDWYARKHANTYPRFICCLPAEYKYDQIMDASIADNLTELEFEGHKFKAPADYDTYLKKLYGDYMQLPPEENRQPHARKAWWK</sequence>
<dbReference type="PANTHER" id="PTHR43404">
    <property type="entry name" value="LIPOPOLYSACCHARIDE CHOLINEPHOSPHOTRANSFERASE LICD"/>
    <property type="match status" value="1"/>
</dbReference>
<dbReference type="Pfam" id="PF04991">
    <property type="entry name" value="LicD"/>
    <property type="match status" value="1"/>
</dbReference>
<dbReference type="GO" id="GO:0009100">
    <property type="term" value="P:glycoprotein metabolic process"/>
    <property type="evidence" value="ECO:0007669"/>
    <property type="project" value="UniProtKB-ARBA"/>
</dbReference>
<dbReference type="EMBL" id="FP929055">
    <property type="protein sequence ID" value="CBL26249.1"/>
    <property type="molecule type" value="Genomic_DNA"/>
</dbReference>
<dbReference type="Proteomes" id="UP000008956">
    <property type="component" value="Chromosome"/>
</dbReference>
<dbReference type="PATRIC" id="fig|657313.3.peg.1467"/>
<name>D4M4T7_9FIRM</name>
<reference evidence="2 3" key="2">
    <citation type="submission" date="2010-03" db="EMBL/GenBank/DDBJ databases">
        <authorList>
            <person name="Pajon A."/>
        </authorList>
    </citation>
    <scope>NUCLEOTIDE SEQUENCE [LARGE SCALE GENOMIC DNA]</scope>
    <source>
        <strain evidence="2 3">L2-14</strain>
    </source>
</reference>
<accession>D4M4T7</accession>
<feature type="domain" description="LicD/FKTN/FKRP nucleotidyltransferase" evidence="1">
    <location>
        <begin position="25"/>
        <end position="248"/>
    </location>
</feature>
<gene>
    <name evidence="2" type="ORF">RTO_16700</name>
</gene>
<dbReference type="InterPro" id="IPR052942">
    <property type="entry name" value="LPS_cholinephosphotransferase"/>
</dbReference>
<keyword evidence="2" id="KW-0808">Transferase</keyword>
<dbReference type="EC" id="2.7.8.-" evidence="2"/>
<evidence type="ECO:0000313" key="3">
    <source>
        <dbReference type="Proteomes" id="UP000008956"/>
    </source>
</evidence>
<dbReference type="RefSeq" id="WP_015528838.1">
    <property type="nucleotide sequence ID" value="NC_021015.1"/>
</dbReference>
<dbReference type="PANTHER" id="PTHR43404:SF2">
    <property type="entry name" value="LIPOPOLYSACCHARIDE CHOLINEPHOSPHOTRANSFERASE LICD"/>
    <property type="match status" value="1"/>
</dbReference>
<dbReference type="GO" id="GO:0016740">
    <property type="term" value="F:transferase activity"/>
    <property type="evidence" value="ECO:0007669"/>
    <property type="project" value="UniProtKB-KW"/>
</dbReference>